<sequence length="366" mass="40640">MELKKTPLWSEHERLGAKLVEFGGWEMPLQYTSIIEEHKVVREKAGLFDVSHMGEILVEGADAVTFTDRLITNSVSKLKNGEICYSPMCYKNATIVDDLLAYKFSDIKVFLVVNASNTGKDYEWIKEQSRGYRVNVTDVSKDYAQLAFQGPLSEKILKKVAGIDLSKISFYSFTTGQINGINCIVSRTGYTGEDGFEMYFDPAAAVALWRKILEIGSEYGVKPCGLGARDTLRFEACYMLYGNDIDDTTTPLEAGLGWTVDLTKPEFNGKEILVEQKEKGLKKRLRGIEINGGIARHGYEIFAGDKKIGHITSGTKSPTLNKALALGYVETEYSKIDTGLSVDVHGKLAEGKVIKTPFYRGSVKSK</sequence>
<dbReference type="InterPro" id="IPR028896">
    <property type="entry name" value="GcvT/YgfZ/DmdA"/>
</dbReference>
<dbReference type="PANTHER" id="PTHR43757">
    <property type="entry name" value="AMINOMETHYLTRANSFERASE"/>
    <property type="match status" value="1"/>
</dbReference>
<dbReference type="InterPro" id="IPR029043">
    <property type="entry name" value="GcvT/YgfZ_C"/>
</dbReference>
<feature type="domain" description="Aminomethyltransferase C-terminal" evidence="10">
    <location>
        <begin position="283"/>
        <end position="359"/>
    </location>
</feature>
<dbReference type="FunFam" id="2.40.30.110:FF:000003">
    <property type="entry name" value="Aminomethyltransferase"/>
    <property type="match status" value="1"/>
</dbReference>
<organism evidence="11">
    <name type="scientific">Mesoaciditoga lauensis</name>
    <dbReference type="NCBI Taxonomy" id="1495039"/>
    <lineage>
        <taxon>Bacteria</taxon>
        <taxon>Thermotogati</taxon>
        <taxon>Thermotogota</taxon>
        <taxon>Thermotogae</taxon>
        <taxon>Mesoaciditogales</taxon>
        <taxon>Mesoaciditogaceae</taxon>
        <taxon>Mesoaciditoga</taxon>
    </lineage>
</organism>
<feature type="binding site" evidence="8">
    <location>
        <position position="197"/>
    </location>
    <ligand>
        <name>substrate</name>
    </ligand>
</feature>
<dbReference type="InterPro" id="IPR006222">
    <property type="entry name" value="GCVT_N"/>
</dbReference>
<dbReference type="GO" id="GO:0005829">
    <property type="term" value="C:cytosol"/>
    <property type="evidence" value="ECO:0007669"/>
    <property type="project" value="TreeGrafter"/>
</dbReference>
<proteinExistence type="inferred from homology"/>
<feature type="domain" description="GCVT N-terminal" evidence="9">
    <location>
        <begin position="10"/>
        <end position="264"/>
    </location>
</feature>
<dbReference type="GO" id="GO:0019464">
    <property type="term" value="P:glycine decarboxylation via glycine cleavage system"/>
    <property type="evidence" value="ECO:0007669"/>
    <property type="project" value="UniProtKB-UniRule"/>
</dbReference>
<evidence type="ECO:0000256" key="3">
    <source>
        <dbReference type="ARBA" id="ARBA00022576"/>
    </source>
</evidence>
<reference evidence="11" key="1">
    <citation type="journal article" date="2020" name="mSystems">
        <title>Genome- and Community-Level Interaction Insights into Carbon Utilization and Element Cycling Functions of Hydrothermarchaeota in Hydrothermal Sediment.</title>
        <authorList>
            <person name="Zhou Z."/>
            <person name="Liu Y."/>
            <person name="Xu W."/>
            <person name="Pan J."/>
            <person name="Luo Z.H."/>
            <person name="Li M."/>
        </authorList>
    </citation>
    <scope>NUCLEOTIDE SEQUENCE [LARGE SCALE GENOMIC DNA]</scope>
    <source>
        <strain evidence="11">SpSt-966</strain>
    </source>
</reference>
<protein>
    <recommendedName>
        <fullName evidence="2 7">Aminomethyltransferase</fullName>
        <ecNumber evidence="2 7">2.1.2.10</ecNumber>
    </recommendedName>
    <alternativeName>
        <fullName evidence="5 7">Glycine cleavage system T protein</fullName>
    </alternativeName>
</protein>
<keyword evidence="4 7" id="KW-0808">Transferase</keyword>
<accession>A0A7V3VSR0</accession>
<dbReference type="Gene3D" id="4.10.1250.10">
    <property type="entry name" value="Aminomethyltransferase fragment"/>
    <property type="match status" value="1"/>
</dbReference>
<dbReference type="InterPro" id="IPR013977">
    <property type="entry name" value="GcvT_C"/>
</dbReference>
<comment type="catalytic activity">
    <reaction evidence="6 7">
        <text>N(6)-[(R)-S(8)-aminomethyldihydrolipoyl]-L-lysyl-[protein] + (6S)-5,6,7,8-tetrahydrofolate = N(6)-[(R)-dihydrolipoyl]-L-lysyl-[protein] + (6R)-5,10-methylene-5,6,7,8-tetrahydrofolate + NH4(+)</text>
        <dbReference type="Rhea" id="RHEA:16945"/>
        <dbReference type="Rhea" id="RHEA-COMP:10475"/>
        <dbReference type="Rhea" id="RHEA-COMP:10492"/>
        <dbReference type="ChEBI" id="CHEBI:15636"/>
        <dbReference type="ChEBI" id="CHEBI:28938"/>
        <dbReference type="ChEBI" id="CHEBI:57453"/>
        <dbReference type="ChEBI" id="CHEBI:83100"/>
        <dbReference type="ChEBI" id="CHEBI:83143"/>
        <dbReference type="EC" id="2.1.2.10"/>
    </reaction>
</comment>
<comment type="similarity">
    <text evidence="1 7">Belongs to the GcvT family.</text>
</comment>
<comment type="function">
    <text evidence="7">The glycine cleavage system catalyzes the degradation of glycine.</text>
</comment>
<dbReference type="SUPFAM" id="SSF101790">
    <property type="entry name" value="Aminomethyltransferase beta-barrel domain"/>
    <property type="match status" value="1"/>
</dbReference>
<dbReference type="EMBL" id="DTPE01000188">
    <property type="protein sequence ID" value="HGE75392.1"/>
    <property type="molecule type" value="Genomic_DNA"/>
</dbReference>
<dbReference type="GO" id="GO:0032259">
    <property type="term" value="P:methylation"/>
    <property type="evidence" value="ECO:0007669"/>
    <property type="project" value="UniProtKB-KW"/>
</dbReference>
<dbReference type="AlphaFoldDB" id="A0A7V3VSR0"/>
<comment type="subunit">
    <text evidence="7">The glycine cleavage system is composed of four proteins: P, T, L and H.</text>
</comment>
<dbReference type="GO" id="GO:0005960">
    <property type="term" value="C:glycine cleavage complex"/>
    <property type="evidence" value="ECO:0007669"/>
    <property type="project" value="InterPro"/>
</dbReference>
<gene>
    <name evidence="7 11" type="primary">gcvT</name>
    <name evidence="11" type="ORF">ENX73_04635</name>
</gene>
<evidence type="ECO:0000256" key="7">
    <source>
        <dbReference type="HAMAP-Rule" id="MF_00259"/>
    </source>
</evidence>
<dbReference type="Gene3D" id="3.30.1360.120">
    <property type="entry name" value="Probable tRNA modification gtpase trme, domain 1"/>
    <property type="match status" value="1"/>
</dbReference>
<dbReference type="GO" id="GO:0004047">
    <property type="term" value="F:aminomethyltransferase activity"/>
    <property type="evidence" value="ECO:0007669"/>
    <property type="project" value="UniProtKB-UniRule"/>
</dbReference>
<evidence type="ECO:0000256" key="1">
    <source>
        <dbReference type="ARBA" id="ARBA00008609"/>
    </source>
</evidence>
<evidence type="ECO:0000256" key="2">
    <source>
        <dbReference type="ARBA" id="ARBA00012616"/>
    </source>
</evidence>
<dbReference type="InterPro" id="IPR027266">
    <property type="entry name" value="TrmE/GcvT-like"/>
</dbReference>
<keyword evidence="3 7" id="KW-0032">Aminotransferase</keyword>
<evidence type="ECO:0000313" key="11">
    <source>
        <dbReference type="EMBL" id="HGE75392.1"/>
    </source>
</evidence>
<dbReference type="GO" id="GO:0008168">
    <property type="term" value="F:methyltransferase activity"/>
    <property type="evidence" value="ECO:0007669"/>
    <property type="project" value="UniProtKB-KW"/>
</dbReference>
<dbReference type="SUPFAM" id="SSF103025">
    <property type="entry name" value="Folate-binding domain"/>
    <property type="match status" value="1"/>
</dbReference>
<dbReference type="NCBIfam" id="NF001567">
    <property type="entry name" value="PRK00389.1"/>
    <property type="match status" value="1"/>
</dbReference>
<evidence type="ECO:0000259" key="10">
    <source>
        <dbReference type="Pfam" id="PF08669"/>
    </source>
</evidence>
<dbReference type="PIRSF" id="PIRSF006487">
    <property type="entry name" value="GcvT"/>
    <property type="match status" value="1"/>
</dbReference>
<dbReference type="Pfam" id="PF01571">
    <property type="entry name" value="GCV_T"/>
    <property type="match status" value="1"/>
</dbReference>
<dbReference type="PANTHER" id="PTHR43757:SF2">
    <property type="entry name" value="AMINOMETHYLTRANSFERASE, MITOCHONDRIAL"/>
    <property type="match status" value="1"/>
</dbReference>
<evidence type="ECO:0000256" key="6">
    <source>
        <dbReference type="ARBA" id="ARBA00047665"/>
    </source>
</evidence>
<evidence type="ECO:0000256" key="8">
    <source>
        <dbReference type="PIRSR" id="PIRSR006487-1"/>
    </source>
</evidence>
<dbReference type="InterPro" id="IPR022903">
    <property type="entry name" value="GcvT_bac"/>
</dbReference>
<evidence type="ECO:0000256" key="4">
    <source>
        <dbReference type="ARBA" id="ARBA00022679"/>
    </source>
</evidence>
<dbReference type="Gene3D" id="2.40.30.110">
    <property type="entry name" value="Aminomethyltransferase beta-barrel domains"/>
    <property type="match status" value="1"/>
</dbReference>
<dbReference type="Pfam" id="PF08669">
    <property type="entry name" value="GCV_T_C"/>
    <property type="match status" value="1"/>
</dbReference>
<keyword evidence="11" id="KW-0489">Methyltransferase</keyword>
<dbReference type="HAMAP" id="MF_00259">
    <property type="entry name" value="GcvT"/>
    <property type="match status" value="1"/>
</dbReference>
<dbReference type="Gene3D" id="3.30.70.1400">
    <property type="entry name" value="Aminomethyltransferase beta-barrel domains"/>
    <property type="match status" value="1"/>
</dbReference>
<evidence type="ECO:0000259" key="9">
    <source>
        <dbReference type="Pfam" id="PF01571"/>
    </source>
</evidence>
<name>A0A7V3VSR0_9BACT</name>
<dbReference type="NCBIfam" id="TIGR00528">
    <property type="entry name" value="gcvT"/>
    <property type="match status" value="1"/>
</dbReference>
<dbReference type="InterPro" id="IPR006223">
    <property type="entry name" value="GcvT"/>
</dbReference>
<dbReference type="EC" id="2.1.2.10" evidence="2 7"/>
<evidence type="ECO:0000256" key="5">
    <source>
        <dbReference type="ARBA" id="ARBA00031395"/>
    </source>
</evidence>
<comment type="caution">
    <text evidence="11">The sequence shown here is derived from an EMBL/GenBank/DDBJ whole genome shotgun (WGS) entry which is preliminary data.</text>
</comment>
<dbReference type="FunFam" id="3.30.70.1400:FF:000001">
    <property type="entry name" value="Aminomethyltransferase"/>
    <property type="match status" value="1"/>
</dbReference>
<dbReference type="GO" id="GO:0008483">
    <property type="term" value="F:transaminase activity"/>
    <property type="evidence" value="ECO:0007669"/>
    <property type="project" value="UniProtKB-KW"/>
</dbReference>